<accession>A0A9P0J809</accession>
<sequence length="169" mass="18744">MKVVFTCVCECARVLFFFCYSRIPLLIFLLLLLLRLLLVSVVPFVFLGTRASPAVKGTTVVFSPFSSIFYSYFFPVCRRPAVDTALDVGGGGSFVRTTTRRSAANSSAKSDSERISPICPLAPSCRPENTALVLRRLPVRNRLLQQFANNALFDVNPKLSNQFIIVISL</sequence>
<organism evidence="2 3">
    <name type="scientific">Aphis gossypii</name>
    <name type="common">Cotton aphid</name>
    <dbReference type="NCBI Taxonomy" id="80765"/>
    <lineage>
        <taxon>Eukaryota</taxon>
        <taxon>Metazoa</taxon>
        <taxon>Ecdysozoa</taxon>
        <taxon>Arthropoda</taxon>
        <taxon>Hexapoda</taxon>
        <taxon>Insecta</taxon>
        <taxon>Pterygota</taxon>
        <taxon>Neoptera</taxon>
        <taxon>Paraneoptera</taxon>
        <taxon>Hemiptera</taxon>
        <taxon>Sternorrhyncha</taxon>
        <taxon>Aphidomorpha</taxon>
        <taxon>Aphidoidea</taxon>
        <taxon>Aphididae</taxon>
        <taxon>Aphidini</taxon>
        <taxon>Aphis</taxon>
        <taxon>Aphis</taxon>
    </lineage>
</organism>
<evidence type="ECO:0000313" key="2">
    <source>
        <dbReference type="EMBL" id="CAH1732106.1"/>
    </source>
</evidence>
<feature type="transmembrane region" description="Helical" evidence="1">
    <location>
        <begin position="23"/>
        <end position="47"/>
    </location>
</feature>
<gene>
    <name evidence="2" type="ORF">APHIGO_LOCUS8672</name>
</gene>
<keyword evidence="3" id="KW-1185">Reference proteome</keyword>
<reference evidence="2" key="2">
    <citation type="submission" date="2022-10" db="EMBL/GenBank/DDBJ databases">
        <authorList>
            <consortium name="ENA_rothamsted_submissions"/>
            <consortium name="culmorum"/>
            <person name="King R."/>
        </authorList>
    </citation>
    <scope>NUCLEOTIDE SEQUENCE</scope>
</reference>
<keyword evidence="1" id="KW-0812">Transmembrane</keyword>
<reference evidence="2" key="1">
    <citation type="submission" date="2022-02" db="EMBL/GenBank/DDBJ databases">
        <authorList>
            <person name="King R."/>
        </authorList>
    </citation>
    <scope>NUCLEOTIDE SEQUENCE</scope>
</reference>
<dbReference type="AlphaFoldDB" id="A0A9P0J809"/>
<feature type="transmembrane region" description="Helical" evidence="1">
    <location>
        <begin position="54"/>
        <end position="73"/>
    </location>
</feature>
<evidence type="ECO:0008006" key="4">
    <source>
        <dbReference type="Google" id="ProtNLM"/>
    </source>
</evidence>
<evidence type="ECO:0000313" key="3">
    <source>
        <dbReference type="Proteomes" id="UP001154329"/>
    </source>
</evidence>
<dbReference type="EMBL" id="OU899036">
    <property type="protein sequence ID" value="CAH1732106.1"/>
    <property type="molecule type" value="Genomic_DNA"/>
</dbReference>
<dbReference type="Proteomes" id="UP001154329">
    <property type="component" value="Chromosome 3"/>
</dbReference>
<name>A0A9P0J809_APHGO</name>
<keyword evidence="1" id="KW-0472">Membrane</keyword>
<protein>
    <recommendedName>
        <fullName evidence="4">Transmembrane protein</fullName>
    </recommendedName>
</protein>
<keyword evidence="1" id="KW-1133">Transmembrane helix</keyword>
<evidence type="ECO:0000256" key="1">
    <source>
        <dbReference type="SAM" id="Phobius"/>
    </source>
</evidence>
<proteinExistence type="predicted"/>